<dbReference type="PANTHER" id="PTHR43157">
    <property type="entry name" value="PHOSPHATIDYLINOSITOL-GLYCAN BIOSYNTHESIS CLASS F PROTEIN-RELATED"/>
    <property type="match status" value="1"/>
</dbReference>
<comment type="caution">
    <text evidence="2">The sequence shown here is derived from an EMBL/GenBank/DDBJ whole genome shotgun (WGS) entry which is preliminary data.</text>
</comment>
<accession>A0A815DAE7</accession>
<proteinExistence type="predicted"/>
<keyword evidence="1" id="KW-0560">Oxidoreductase</keyword>
<evidence type="ECO:0000313" key="2">
    <source>
        <dbReference type="EMBL" id="CAF1295155.1"/>
    </source>
</evidence>
<dbReference type="PANTHER" id="PTHR43157:SF31">
    <property type="entry name" value="PHOSPHATIDYLINOSITOL-GLYCAN BIOSYNTHESIS CLASS F PROTEIN"/>
    <property type="match status" value="1"/>
</dbReference>
<dbReference type="Gene3D" id="3.40.50.720">
    <property type="entry name" value="NAD(P)-binding Rossmann-like Domain"/>
    <property type="match status" value="1"/>
</dbReference>
<dbReference type="SUPFAM" id="SSF51735">
    <property type="entry name" value="NAD(P)-binding Rossmann-fold domains"/>
    <property type="match status" value="1"/>
</dbReference>
<protein>
    <submittedName>
        <fullName evidence="2">Uncharacterized protein</fullName>
    </submittedName>
</protein>
<name>A0A815DAE7_9BILA</name>
<organism evidence="2 5">
    <name type="scientific">Adineta steineri</name>
    <dbReference type="NCBI Taxonomy" id="433720"/>
    <lineage>
        <taxon>Eukaryota</taxon>
        <taxon>Metazoa</taxon>
        <taxon>Spiralia</taxon>
        <taxon>Gnathifera</taxon>
        <taxon>Rotifera</taxon>
        <taxon>Eurotatoria</taxon>
        <taxon>Bdelloidea</taxon>
        <taxon>Adinetida</taxon>
        <taxon>Adinetidae</taxon>
        <taxon>Adineta</taxon>
    </lineage>
</organism>
<dbReference type="AlphaFoldDB" id="A0A815DAE7"/>
<gene>
    <name evidence="2" type="ORF">BJG266_LOCUS31967</name>
    <name evidence="3" type="ORF">QVE165_LOCUS48916</name>
</gene>
<dbReference type="Proteomes" id="UP000663877">
    <property type="component" value="Unassembled WGS sequence"/>
</dbReference>
<dbReference type="OrthoDB" id="191139at2759"/>
<evidence type="ECO:0000313" key="4">
    <source>
        <dbReference type="Proteomes" id="UP000663832"/>
    </source>
</evidence>
<evidence type="ECO:0000313" key="3">
    <source>
        <dbReference type="EMBL" id="CAF1571775.1"/>
    </source>
</evidence>
<dbReference type="InterPro" id="IPR002347">
    <property type="entry name" value="SDR_fam"/>
</dbReference>
<evidence type="ECO:0000256" key="1">
    <source>
        <dbReference type="ARBA" id="ARBA00023002"/>
    </source>
</evidence>
<dbReference type="GO" id="GO:0016491">
    <property type="term" value="F:oxidoreductase activity"/>
    <property type="evidence" value="ECO:0007669"/>
    <property type="project" value="UniProtKB-KW"/>
</dbReference>
<evidence type="ECO:0000313" key="5">
    <source>
        <dbReference type="Proteomes" id="UP000663877"/>
    </source>
</evidence>
<sequence>MTEAATTVATITASSTASLSTIDNLFSITHQFFNEYRITIFVLTGTMMAAWLYNKLFVNCKFNASTQSMQGKTVIVTGGNSGIGYETAKDLLQREARVIIVCRNMDKGREAVRQLCSEIEFNKENLRLMQCDLCSLESVRNFAKLYNTEEERLDVLICNAGLAWSPDIVTKDGFNSIIQANYLGHFLLTNLLLDKLKKCRPSRIVNVSSGAHRSMRSIDWSDAFTQFKTFRFWGPYPASKAFQILSSYKLKHDLLATEGINTFTLNPGWVWTSIHSVLREALGFSAALLIYPILRILKVPFAKTPKTGARTTIYCAVEPRLEHSHDLYFDNCTAVKPSSLCTDDTLANQLWKLSAEAVGL</sequence>
<dbReference type="Proteomes" id="UP000663832">
    <property type="component" value="Unassembled WGS sequence"/>
</dbReference>
<dbReference type="PRINTS" id="PR00081">
    <property type="entry name" value="GDHRDH"/>
</dbReference>
<reference evidence="2" key="1">
    <citation type="submission" date="2021-02" db="EMBL/GenBank/DDBJ databases">
        <authorList>
            <person name="Nowell W R."/>
        </authorList>
    </citation>
    <scope>NUCLEOTIDE SEQUENCE</scope>
</reference>
<dbReference type="InterPro" id="IPR036291">
    <property type="entry name" value="NAD(P)-bd_dom_sf"/>
</dbReference>
<dbReference type="EMBL" id="CAJNOI010000503">
    <property type="protein sequence ID" value="CAF1295155.1"/>
    <property type="molecule type" value="Genomic_DNA"/>
</dbReference>
<dbReference type="EMBL" id="CAJNOM010000853">
    <property type="protein sequence ID" value="CAF1571775.1"/>
    <property type="molecule type" value="Genomic_DNA"/>
</dbReference>
<keyword evidence="4" id="KW-1185">Reference proteome</keyword>
<dbReference type="Pfam" id="PF00106">
    <property type="entry name" value="adh_short"/>
    <property type="match status" value="1"/>
</dbReference>